<comment type="caution">
    <text evidence="3">The sequence shown here is derived from an EMBL/GenBank/DDBJ whole genome shotgun (WGS) entry which is preliminary data.</text>
</comment>
<keyword evidence="1 2" id="KW-0732">Signal</keyword>
<dbReference type="PANTHER" id="PTHR43737">
    <property type="entry name" value="BLL7424 PROTEIN"/>
    <property type="match status" value="1"/>
</dbReference>
<organism evidence="3 4">
    <name type="scientific">Thalassotalea euphylliae</name>
    <dbReference type="NCBI Taxonomy" id="1655234"/>
    <lineage>
        <taxon>Bacteria</taxon>
        <taxon>Pseudomonadati</taxon>
        <taxon>Pseudomonadota</taxon>
        <taxon>Gammaproteobacteria</taxon>
        <taxon>Alteromonadales</taxon>
        <taxon>Colwelliaceae</taxon>
        <taxon>Thalassotalea</taxon>
    </lineage>
</organism>
<dbReference type="AlphaFoldDB" id="A0A3E0TQL4"/>
<dbReference type="InterPro" id="IPR010869">
    <property type="entry name" value="DUF1501"/>
</dbReference>
<evidence type="ECO:0000313" key="4">
    <source>
        <dbReference type="Proteomes" id="UP000256478"/>
    </source>
</evidence>
<name>A0A3E0TQL4_9GAMM</name>
<dbReference type="Pfam" id="PF07394">
    <property type="entry name" value="DUF1501"/>
    <property type="match status" value="1"/>
</dbReference>
<evidence type="ECO:0000256" key="2">
    <source>
        <dbReference type="SAM" id="SignalP"/>
    </source>
</evidence>
<sequence>MNRRNFLKASSLSATAAMTGSMASLAALLHSQEVNANTNEDYKALVCVFLYGGMDNHDTIIPYDNDSYRQWAQIRSSLLSSYQTPRTRENLLPLVSSASRFGERRFALPPEMKGLQQLYQQGSMAVMGNVGPLLETTSADSINNETAKLPARLFSHNDQQSTWMSGTTEGAQLGWAGQLNDTLIQSGQQSVSTFSAITTSEAELLLTGAQTTPFHVQGGSAVSLDILDESDGALQAQLLSHFSAQDSNKGALIKRDLATKNNQAYAANALYNQALSANSGGNIQMPRSRLGNQLGAVAKTINARSQLQSKRQIFMVALGGFDTHSEQAQSLPGLQKMLDEAIVGFYQNMVAMDLADKVTLFTASDFGRTLAVNGDGTDHGWGAHHFVVGGAVNGGHIYGDIPPATFNHALDAGSGRLIPTTSVEQYAANFGAWLGLGEAELASVFPNLANFNERPTLFQT</sequence>
<feature type="signal peptide" evidence="2">
    <location>
        <begin position="1"/>
        <end position="26"/>
    </location>
</feature>
<protein>
    <submittedName>
        <fullName evidence="3">DUF1501 domain-containing protein</fullName>
    </submittedName>
</protein>
<dbReference type="Proteomes" id="UP000256478">
    <property type="component" value="Unassembled WGS sequence"/>
</dbReference>
<dbReference type="EMBL" id="QUOU01000001">
    <property type="protein sequence ID" value="REL26245.1"/>
    <property type="molecule type" value="Genomic_DNA"/>
</dbReference>
<proteinExistence type="predicted"/>
<reference evidence="3 4" key="1">
    <citation type="submission" date="2018-08" db="EMBL/GenBank/DDBJ databases">
        <title>Thalassotalea euphylliae genome.</title>
        <authorList>
            <person name="Summers S."/>
            <person name="Rice S.A."/>
            <person name="Freckelton M.L."/>
            <person name="Nedved B.T."/>
            <person name="Hadfield M.G."/>
        </authorList>
    </citation>
    <scope>NUCLEOTIDE SEQUENCE [LARGE SCALE GENOMIC DNA]</scope>
    <source>
        <strain evidence="3 4">H1</strain>
    </source>
</reference>
<dbReference type="RefSeq" id="WP_116007366.1">
    <property type="nucleotide sequence ID" value="NZ_QUOU01000001.1"/>
</dbReference>
<dbReference type="PANTHER" id="PTHR43737:SF1">
    <property type="entry name" value="DUF1501 DOMAIN-CONTAINING PROTEIN"/>
    <property type="match status" value="1"/>
</dbReference>
<dbReference type="InterPro" id="IPR019546">
    <property type="entry name" value="TAT_signal_bac_arc"/>
</dbReference>
<dbReference type="NCBIfam" id="TIGR01409">
    <property type="entry name" value="TAT_signal_seq"/>
    <property type="match status" value="1"/>
</dbReference>
<evidence type="ECO:0000313" key="3">
    <source>
        <dbReference type="EMBL" id="REL26245.1"/>
    </source>
</evidence>
<accession>A0A3E0TQL4</accession>
<evidence type="ECO:0000256" key="1">
    <source>
        <dbReference type="ARBA" id="ARBA00022729"/>
    </source>
</evidence>
<dbReference type="OrthoDB" id="9779968at2"/>
<gene>
    <name evidence="3" type="ORF">DXX93_06375</name>
</gene>
<feature type="chain" id="PRO_5017775577" evidence="2">
    <location>
        <begin position="27"/>
        <end position="460"/>
    </location>
</feature>